<feature type="domain" description="ABC transmembrane type-1" evidence="10">
    <location>
        <begin position="78"/>
        <end position="271"/>
    </location>
</feature>
<evidence type="ECO:0000313" key="12">
    <source>
        <dbReference type="Proteomes" id="UP001220478"/>
    </source>
</evidence>
<keyword evidence="3 9" id="KW-0813">Transport</keyword>
<gene>
    <name evidence="11" type="ORF">PYS61_06615</name>
</gene>
<keyword evidence="7 9" id="KW-1133">Transmembrane helix</keyword>
<dbReference type="Pfam" id="PF00528">
    <property type="entry name" value="BPD_transp_1"/>
    <property type="match status" value="1"/>
</dbReference>
<evidence type="ECO:0000256" key="8">
    <source>
        <dbReference type="ARBA" id="ARBA00023136"/>
    </source>
</evidence>
<feature type="transmembrane region" description="Helical" evidence="9">
    <location>
        <begin position="77"/>
        <end position="102"/>
    </location>
</feature>
<feature type="transmembrane region" description="Helical" evidence="9">
    <location>
        <begin position="114"/>
        <end position="137"/>
    </location>
</feature>
<dbReference type="PROSITE" id="PS50928">
    <property type="entry name" value="ABC_TM1"/>
    <property type="match status" value="1"/>
</dbReference>
<dbReference type="InterPro" id="IPR050901">
    <property type="entry name" value="BP-dep_ABC_trans_perm"/>
</dbReference>
<evidence type="ECO:0000256" key="6">
    <source>
        <dbReference type="ARBA" id="ARBA00022692"/>
    </source>
</evidence>
<evidence type="ECO:0000256" key="3">
    <source>
        <dbReference type="ARBA" id="ARBA00022448"/>
    </source>
</evidence>
<keyword evidence="5" id="KW-0762">Sugar transport</keyword>
<dbReference type="InterPro" id="IPR035906">
    <property type="entry name" value="MetI-like_sf"/>
</dbReference>
<evidence type="ECO:0000259" key="10">
    <source>
        <dbReference type="PROSITE" id="PS50928"/>
    </source>
</evidence>
<protein>
    <submittedName>
        <fullName evidence="11">Sugar ABC transporter permease</fullName>
    </submittedName>
</protein>
<organism evidence="11 12">
    <name type="scientific">Amygdalobacter indicium</name>
    <dbReference type="NCBI Taxonomy" id="3029272"/>
    <lineage>
        <taxon>Bacteria</taxon>
        <taxon>Bacillati</taxon>
        <taxon>Bacillota</taxon>
        <taxon>Clostridia</taxon>
        <taxon>Eubacteriales</taxon>
        <taxon>Oscillospiraceae</taxon>
        <taxon>Amygdalobacter</taxon>
    </lineage>
</organism>
<evidence type="ECO:0000313" key="11">
    <source>
        <dbReference type="EMBL" id="WEG35579.1"/>
    </source>
</evidence>
<evidence type="ECO:0000256" key="9">
    <source>
        <dbReference type="RuleBase" id="RU363032"/>
    </source>
</evidence>
<evidence type="ECO:0000256" key="1">
    <source>
        <dbReference type="ARBA" id="ARBA00004651"/>
    </source>
</evidence>
<evidence type="ECO:0000256" key="5">
    <source>
        <dbReference type="ARBA" id="ARBA00022597"/>
    </source>
</evidence>
<dbReference type="PANTHER" id="PTHR32243:SF50">
    <property type="entry name" value="MALTOSE_MALTODEXTRIN TRANSPORT SYSTEM PERMEASE PROTEIN MALG"/>
    <property type="match status" value="1"/>
</dbReference>
<keyword evidence="4" id="KW-1003">Cell membrane</keyword>
<dbReference type="Gene3D" id="1.10.3720.10">
    <property type="entry name" value="MetI-like"/>
    <property type="match status" value="1"/>
</dbReference>
<dbReference type="PANTHER" id="PTHR32243">
    <property type="entry name" value="MALTOSE TRANSPORT SYSTEM PERMEASE-RELATED"/>
    <property type="match status" value="1"/>
</dbReference>
<dbReference type="RefSeq" id="WP_315568105.1">
    <property type="nucleotide sequence ID" value="NZ_CP118866.1"/>
</dbReference>
<evidence type="ECO:0000256" key="4">
    <source>
        <dbReference type="ARBA" id="ARBA00022475"/>
    </source>
</evidence>
<comment type="subcellular location">
    <subcellularLocation>
        <location evidence="1 9">Cell membrane</location>
        <topology evidence="1 9">Multi-pass membrane protein</topology>
    </subcellularLocation>
</comment>
<evidence type="ECO:0000256" key="7">
    <source>
        <dbReference type="ARBA" id="ARBA00022989"/>
    </source>
</evidence>
<dbReference type="Proteomes" id="UP001220478">
    <property type="component" value="Chromosome"/>
</dbReference>
<dbReference type="InterPro" id="IPR000515">
    <property type="entry name" value="MetI-like"/>
</dbReference>
<reference evidence="11 12" key="1">
    <citation type="submission" date="2023-02" db="EMBL/GenBank/DDBJ databases">
        <title>Novel Oscillospiraceae bacterial genomes.</title>
        <authorList>
            <person name="Srinivasan S."/>
            <person name="Austin M.N."/>
            <person name="Fiedler T.L."/>
            <person name="Strenk S.M."/>
            <person name="Agnew K.J."/>
            <person name="Nagana Gowda G.A."/>
            <person name="Raftery D."/>
            <person name="Beamer M.A."/>
            <person name="Achilles S.L."/>
            <person name="Wiesenfeld H.C."/>
            <person name="Fredricks D.N."/>
            <person name="Hillier S.L."/>
        </authorList>
    </citation>
    <scope>NUCLEOTIDE SEQUENCE [LARGE SCALE GENOMIC DNA]</scope>
    <source>
        <strain evidence="11 12">CHIC02 1186E3-8</strain>
    </source>
</reference>
<feature type="transmembrane region" description="Helical" evidence="9">
    <location>
        <begin position="201"/>
        <end position="224"/>
    </location>
</feature>
<dbReference type="EMBL" id="CP118868">
    <property type="protein sequence ID" value="WEG35579.1"/>
    <property type="molecule type" value="Genomic_DNA"/>
</dbReference>
<proteinExistence type="inferred from homology"/>
<dbReference type="CDD" id="cd06261">
    <property type="entry name" value="TM_PBP2"/>
    <property type="match status" value="1"/>
</dbReference>
<feature type="transmembrane region" description="Helical" evidence="9">
    <location>
        <begin position="12"/>
        <end position="38"/>
    </location>
</feature>
<feature type="transmembrane region" description="Helical" evidence="9">
    <location>
        <begin position="143"/>
        <end position="164"/>
    </location>
</feature>
<accession>A0ABY8C5K5</accession>
<dbReference type="SUPFAM" id="SSF161098">
    <property type="entry name" value="MetI-like"/>
    <property type="match status" value="1"/>
</dbReference>
<name>A0ABY8C5K5_9FIRM</name>
<feature type="transmembrane region" description="Helical" evidence="9">
    <location>
        <begin position="246"/>
        <end position="269"/>
    </location>
</feature>
<comment type="similarity">
    <text evidence="2">Belongs to the binding-protein-dependent transport system permease family. MalFG subfamily.</text>
</comment>
<keyword evidence="12" id="KW-1185">Reference proteome</keyword>
<sequence>MKTTSSVKTSRLLYGILTHVFLLVLSVLWVLPVVWLVMQSFREEKGAFISYIVPKGWTLDNYVRLFTDTKLFNFPQWFLNTFIVAVFTCIISTILVLLTGYAFSRLRFKARKPLMNIILVLGMFPGFMSMIAIYHILKAFGLTQSLAALVLVYSGGAAMGYYIVKGFFDTVPKSIDEAALVDGCTKNQVFWYIILPMSKPVVIYTILCSFIGPWVDFIFVSVIMKDAYSKYTVALGLYQMLTRENIYNYFTEFCAGAVIVAIPITLLFISMQKYYVGGVTAGGAKG</sequence>
<keyword evidence="8 9" id="KW-0472">Membrane</keyword>
<keyword evidence="6 9" id="KW-0812">Transmembrane</keyword>
<evidence type="ECO:0000256" key="2">
    <source>
        <dbReference type="ARBA" id="ARBA00009047"/>
    </source>
</evidence>